<comment type="caution">
    <text evidence="1">The sequence shown here is derived from an EMBL/GenBank/DDBJ whole genome shotgun (WGS) entry which is preliminary data.</text>
</comment>
<proteinExistence type="predicted"/>
<dbReference type="Proteomes" id="UP001148838">
    <property type="component" value="Unassembled WGS sequence"/>
</dbReference>
<name>A0ABQ8S395_PERAM</name>
<sequence>MAGLCEGGNEPSGSLKAVSVLVGDGEYSVQNHLIALDVSYVSVALDMVKANDNNSVKPSPTSETRKYKRPCSYILDSFSEFYKRVLQFYLKRVMKISSLAAKRVAPVEEANEA</sequence>
<organism evidence="1 2">
    <name type="scientific">Periplaneta americana</name>
    <name type="common">American cockroach</name>
    <name type="synonym">Blatta americana</name>
    <dbReference type="NCBI Taxonomy" id="6978"/>
    <lineage>
        <taxon>Eukaryota</taxon>
        <taxon>Metazoa</taxon>
        <taxon>Ecdysozoa</taxon>
        <taxon>Arthropoda</taxon>
        <taxon>Hexapoda</taxon>
        <taxon>Insecta</taxon>
        <taxon>Pterygota</taxon>
        <taxon>Neoptera</taxon>
        <taxon>Polyneoptera</taxon>
        <taxon>Dictyoptera</taxon>
        <taxon>Blattodea</taxon>
        <taxon>Blattoidea</taxon>
        <taxon>Blattidae</taxon>
        <taxon>Blattinae</taxon>
        <taxon>Periplaneta</taxon>
    </lineage>
</organism>
<dbReference type="EMBL" id="JAJSOF020000037">
    <property type="protein sequence ID" value="KAJ4428220.1"/>
    <property type="molecule type" value="Genomic_DNA"/>
</dbReference>
<evidence type="ECO:0000313" key="1">
    <source>
        <dbReference type="EMBL" id="KAJ4428220.1"/>
    </source>
</evidence>
<keyword evidence="2" id="KW-1185">Reference proteome</keyword>
<protein>
    <submittedName>
        <fullName evidence="1">Uncharacterized protein</fullName>
    </submittedName>
</protein>
<accession>A0ABQ8S395</accession>
<evidence type="ECO:0000313" key="2">
    <source>
        <dbReference type="Proteomes" id="UP001148838"/>
    </source>
</evidence>
<gene>
    <name evidence="1" type="ORF">ANN_24236</name>
</gene>
<reference evidence="1 2" key="1">
    <citation type="journal article" date="2022" name="Allergy">
        <title>Genome assembly and annotation of Periplaneta americana reveal a comprehensive cockroach allergen profile.</title>
        <authorList>
            <person name="Wang L."/>
            <person name="Xiong Q."/>
            <person name="Saelim N."/>
            <person name="Wang L."/>
            <person name="Nong W."/>
            <person name="Wan A.T."/>
            <person name="Shi M."/>
            <person name="Liu X."/>
            <person name="Cao Q."/>
            <person name="Hui J.H.L."/>
            <person name="Sookrung N."/>
            <person name="Leung T.F."/>
            <person name="Tungtrongchitr A."/>
            <person name="Tsui S.K.W."/>
        </authorList>
    </citation>
    <scope>NUCLEOTIDE SEQUENCE [LARGE SCALE GENOMIC DNA]</scope>
    <source>
        <strain evidence="1">PWHHKU_190912</strain>
    </source>
</reference>